<evidence type="ECO:0000259" key="2">
    <source>
        <dbReference type="Pfam" id="PF14730"/>
    </source>
</evidence>
<organism evidence="3 4">
    <name type="scientific">Hymenobacter aquaticus</name>
    <dbReference type="NCBI Taxonomy" id="1867101"/>
    <lineage>
        <taxon>Bacteria</taxon>
        <taxon>Pseudomonadati</taxon>
        <taxon>Bacteroidota</taxon>
        <taxon>Cytophagia</taxon>
        <taxon>Cytophagales</taxon>
        <taxon>Hymenobacteraceae</taxon>
        <taxon>Hymenobacter</taxon>
    </lineage>
</organism>
<dbReference type="InterPro" id="IPR027823">
    <property type="entry name" value="DUF4468"/>
</dbReference>
<sequence>MKKVLFSLLLAGLVSTTQVAVAQSGSGPAVSYTENVLAEEIGKEILFRRALDWTENHFSYGPKTGAKSDLAAGTVRVTGTGKVTPVTTNGKELVQTIRFDFVFRATDKGYDYSVGSFRVIPDPNQPENTVMLSDYIGQLATEKGNGKTFNDRRVTAQANALASEAAMSFRSYMNTMPAAEENTLGQPAAN</sequence>
<dbReference type="OrthoDB" id="876063at2"/>
<feature type="chain" id="PRO_5021484172" evidence="1">
    <location>
        <begin position="23"/>
        <end position="190"/>
    </location>
</feature>
<evidence type="ECO:0000313" key="3">
    <source>
        <dbReference type="EMBL" id="TGE21641.1"/>
    </source>
</evidence>
<evidence type="ECO:0000256" key="1">
    <source>
        <dbReference type="SAM" id="SignalP"/>
    </source>
</evidence>
<name>A0A4Z0PXH9_9BACT</name>
<dbReference type="EMBL" id="SRLC01000002">
    <property type="protein sequence ID" value="TGE21641.1"/>
    <property type="molecule type" value="Genomic_DNA"/>
</dbReference>
<feature type="domain" description="DUF4468" evidence="2">
    <location>
        <begin position="32"/>
        <end position="118"/>
    </location>
</feature>
<protein>
    <submittedName>
        <fullName evidence="3">DUF4468 domain-containing protein</fullName>
    </submittedName>
</protein>
<keyword evidence="4" id="KW-1185">Reference proteome</keyword>
<comment type="caution">
    <text evidence="3">The sequence shown here is derived from an EMBL/GenBank/DDBJ whole genome shotgun (WGS) entry which is preliminary data.</text>
</comment>
<dbReference type="AlphaFoldDB" id="A0A4Z0PXH9"/>
<keyword evidence="1" id="KW-0732">Signal</keyword>
<gene>
    <name evidence="3" type="ORF">E5K00_15300</name>
</gene>
<dbReference type="Pfam" id="PF14730">
    <property type="entry name" value="DUF4468"/>
    <property type="match status" value="1"/>
</dbReference>
<evidence type="ECO:0000313" key="4">
    <source>
        <dbReference type="Proteomes" id="UP000297549"/>
    </source>
</evidence>
<proteinExistence type="predicted"/>
<dbReference type="RefSeq" id="WP_135464187.1">
    <property type="nucleotide sequence ID" value="NZ_SRLC01000002.1"/>
</dbReference>
<feature type="signal peptide" evidence="1">
    <location>
        <begin position="1"/>
        <end position="22"/>
    </location>
</feature>
<reference evidence="3 4" key="1">
    <citation type="submission" date="2019-04" db="EMBL/GenBank/DDBJ databases">
        <authorList>
            <person name="Feng G."/>
            <person name="Zhang J."/>
            <person name="Zhu H."/>
        </authorList>
    </citation>
    <scope>NUCLEOTIDE SEQUENCE [LARGE SCALE GENOMIC DNA]</scope>
    <source>
        <strain evidence="3 4">JCM 31653</strain>
    </source>
</reference>
<accession>A0A4Z0PXH9</accession>
<dbReference type="Proteomes" id="UP000297549">
    <property type="component" value="Unassembled WGS sequence"/>
</dbReference>